<dbReference type="InterPro" id="IPR052704">
    <property type="entry name" value="ECF_Sigma-70_Domain"/>
</dbReference>
<dbReference type="InterPro" id="IPR014303">
    <property type="entry name" value="RNA_pol_sigma-70_ECF"/>
</dbReference>
<sequence length="297" mass="33854">MSKMTDERTLIFEQNRQTLEGIAYRMLGDLSDARDVVQETYLKWREVDFSSLHSPRAWLITVCSRTALNQLQSARTRRELYVGTWLPEPYLDKLSQDPSAQVELDDTVSVALLLALERLSPPERAAFLLHDVFDLSFGEIASILGKSNASCRQLATRARRRVQEQRPRFHTTPEEHHKLLYAFISAARQGDLEQLMAVLSNNVELYSDGGGKVEALFDILQGANQVARFFISIFDRYHQRNIAVQTLMLRFNGVPGILIYENGQLATALTIDVYAEQIHHLYAIRNPDKLSDFPAKS</sequence>
<dbReference type="EMBL" id="MRCC01000007">
    <property type="protein sequence ID" value="OKH27198.1"/>
    <property type="molecule type" value="Genomic_DNA"/>
</dbReference>
<dbReference type="InterPro" id="IPR013325">
    <property type="entry name" value="RNA_pol_sigma_r2"/>
</dbReference>
<dbReference type="SUPFAM" id="SSF88946">
    <property type="entry name" value="Sigma2 domain of RNA polymerase sigma factors"/>
    <property type="match status" value="1"/>
</dbReference>
<dbReference type="STRING" id="247279.NIES1031_10405"/>
<dbReference type="AlphaFoldDB" id="A0A1U7HUI8"/>
<evidence type="ECO:0000259" key="2">
    <source>
        <dbReference type="Pfam" id="PF04542"/>
    </source>
</evidence>
<evidence type="ECO:0000256" key="1">
    <source>
        <dbReference type="ARBA" id="ARBA00011344"/>
    </source>
</evidence>
<evidence type="ECO:0000313" key="4">
    <source>
        <dbReference type="EMBL" id="OKH27198.1"/>
    </source>
</evidence>
<evidence type="ECO:0008006" key="6">
    <source>
        <dbReference type="Google" id="ProtNLM"/>
    </source>
</evidence>
<evidence type="ECO:0000313" key="5">
    <source>
        <dbReference type="Proteomes" id="UP000185984"/>
    </source>
</evidence>
<dbReference type="PANTHER" id="PTHR30173">
    <property type="entry name" value="SIGMA 19 FACTOR"/>
    <property type="match status" value="1"/>
</dbReference>
<feature type="domain" description="RNA polymerase sigma factor 70 region 4 type 2" evidence="3">
    <location>
        <begin position="110"/>
        <end position="161"/>
    </location>
</feature>
<evidence type="ECO:0000259" key="3">
    <source>
        <dbReference type="Pfam" id="PF08281"/>
    </source>
</evidence>
<protein>
    <recommendedName>
        <fullName evidence="6">RNA polymerase subunit sigma-24</fullName>
    </recommendedName>
</protein>
<dbReference type="InterPro" id="IPR014284">
    <property type="entry name" value="RNA_pol_sigma-70_dom"/>
</dbReference>
<dbReference type="GO" id="GO:0016987">
    <property type="term" value="F:sigma factor activity"/>
    <property type="evidence" value="ECO:0007669"/>
    <property type="project" value="InterPro"/>
</dbReference>
<dbReference type="InterPro" id="IPR032710">
    <property type="entry name" value="NTF2-like_dom_sf"/>
</dbReference>
<reference evidence="4 5" key="1">
    <citation type="submission" date="2016-11" db="EMBL/GenBank/DDBJ databases">
        <title>Draft Genome Sequences of Nine Cyanobacterial Strains from Diverse Habitats.</title>
        <authorList>
            <person name="Zhu T."/>
            <person name="Hou S."/>
            <person name="Lu X."/>
            <person name="Hess W.R."/>
        </authorList>
    </citation>
    <scope>NUCLEOTIDE SEQUENCE [LARGE SCALE GENOMIC DNA]</scope>
    <source>
        <strain evidence="4 5">5.2 s.c.1</strain>
    </source>
</reference>
<dbReference type="Proteomes" id="UP000185984">
    <property type="component" value="Unassembled WGS sequence"/>
</dbReference>
<gene>
    <name evidence="4" type="ORF">NIES1031_10405</name>
</gene>
<accession>A0A1U7HUI8</accession>
<dbReference type="SUPFAM" id="SSF54427">
    <property type="entry name" value="NTF2-like"/>
    <property type="match status" value="1"/>
</dbReference>
<keyword evidence="5" id="KW-1185">Reference proteome</keyword>
<dbReference type="PANTHER" id="PTHR30173:SF43">
    <property type="entry name" value="ECF RNA POLYMERASE SIGMA FACTOR SIGI-RELATED"/>
    <property type="match status" value="1"/>
</dbReference>
<dbReference type="InterPro" id="IPR013324">
    <property type="entry name" value="RNA_pol_sigma_r3/r4-like"/>
</dbReference>
<dbReference type="NCBIfam" id="NF007214">
    <property type="entry name" value="PRK09636.1"/>
    <property type="match status" value="1"/>
</dbReference>
<dbReference type="GO" id="GO:0006352">
    <property type="term" value="P:DNA-templated transcription initiation"/>
    <property type="evidence" value="ECO:0007669"/>
    <property type="project" value="InterPro"/>
</dbReference>
<dbReference type="Gene3D" id="1.10.10.10">
    <property type="entry name" value="Winged helix-like DNA-binding domain superfamily/Winged helix DNA-binding domain"/>
    <property type="match status" value="1"/>
</dbReference>
<dbReference type="NCBIfam" id="TIGR02937">
    <property type="entry name" value="sigma70-ECF"/>
    <property type="match status" value="1"/>
</dbReference>
<dbReference type="SUPFAM" id="SSF88659">
    <property type="entry name" value="Sigma3 and sigma4 domains of RNA polymerase sigma factors"/>
    <property type="match status" value="1"/>
</dbReference>
<name>A0A1U7HUI8_9CHRO</name>
<dbReference type="InterPro" id="IPR013249">
    <property type="entry name" value="RNA_pol_sigma70_r4_t2"/>
</dbReference>
<comment type="caution">
    <text evidence="4">The sequence shown here is derived from an EMBL/GenBank/DDBJ whole genome shotgun (WGS) entry which is preliminary data.</text>
</comment>
<organism evidence="4 5">
    <name type="scientific">Chroogloeocystis siderophila 5.2 s.c.1</name>
    <dbReference type="NCBI Taxonomy" id="247279"/>
    <lineage>
        <taxon>Bacteria</taxon>
        <taxon>Bacillati</taxon>
        <taxon>Cyanobacteriota</taxon>
        <taxon>Cyanophyceae</taxon>
        <taxon>Oscillatoriophycideae</taxon>
        <taxon>Chroococcales</taxon>
        <taxon>Chroococcaceae</taxon>
        <taxon>Chroogloeocystis</taxon>
    </lineage>
</organism>
<dbReference type="Gene3D" id="1.10.1740.10">
    <property type="match status" value="1"/>
</dbReference>
<comment type="subunit">
    <text evidence="1">Interacts transiently with the RNA polymerase catalytic core formed by RpoA, RpoB, RpoC and RpoZ (2 alpha, 1 beta, 1 beta' and 1 omega subunit) to form the RNA polymerase holoenzyme that can initiate transcription.</text>
</comment>
<proteinExistence type="predicted"/>
<dbReference type="InterPro" id="IPR036388">
    <property type="entry name" value="WH-like_DNA-bd_sf"/>
</dbReference>
<feature type="domain" description="RNA polymerase sigma-70 region 2" evidence="2">
    <location>
        <begin position="11"/>
        <end position="75"/>
    </location>
</feature>
<dbReference type="GO" id="GO:0003677">
    <property type="term" value="F:DNA binding"/>
    <property type="evidence" value="ECO:0007669"/>
    <property type="project" value="InterPro"/>
</dbReference>
<dbReference type="Pfam" id="PF08281">
    <property type="entry name" value="Sigma70_r4_2"/>
    <property type="match status" value="1"/>
</dbReference>
<dbReference type="NCBIfam" id="TIGR02957">
    <property type="entry name" value="SigX4"/>
    <property type="match status" value="1"/>
</dbReference>
<dbReference type="Pfam" id="PF04542">
    <property type="entry name" value="Sigma70_r2"/>
    <property type="match status" value="1"/>
</dbReference>
<dbReference type="InterPro" id="IPR007627">
    <property type="entry name" value="RNA_pol_sigma70_r2"/>
</dbReference>